<evidence type="ECO:0000256" key="1">
    <source>
        <dbReference type="ARBA" id="ARBA00022723"/>
    </source>
</evidence>
<dbReference type="EMBL" id="CAXLJL010000179">
    <property type="protein sequence ID" value="CAL5134183.1"/>
    <property type="molecule type" value="Genomic_DNA"/>
</dbReference>
<dbReference type="InterPro" id="IPR001781">
    <property type="entry name" value="Znf_LIM"/>
</dbReference>
<keyword evidence="2 4" id="KW-0862">Zinc</keyword>
<dbReference type="Gene3D" id="2.10.110.10">
    <property type="entry name" value="Cysteine Rich Protein"/>
    <property type="match status" value="1"/>
</dbReference>
<dbReference type="CDD" id="cd09401">
    <property type="entry name" value="LIM_TLP_like"/>
    <property type="match status" value="1"/>
</dbReference>
<dbReference type="GO" id="GO:0046872">
    <property type="term" value="F:metal ion binding"/>
    <property type="evidence" value="ECO:0007669"/>
    <property type="project" value="UniProtKB-KW"/>
</dbReference>
<keyword evidence="3 4" id="KW-0440">LIM domain</keyword>
<feature type="domain" description="LIM zinc-binding" evidence="5">
    <location>
        <begin position="7"/>
        <end position="73"/>
    </location>
</feature>
<name>A0AAV2T9V2_CALDB</name>
<dbReference type="InterPro" id="IPR013087">
    <property type="entry name" value="Znf_C2H2_type"/>
</dbReference>
<evidence type="ECO:0000313" key="7">
    <source>
        <dbReference type="Proteomes" id="UP001497525"/>
    </source>
</evidence>
<dbReference type="Proteomes" id="UP001497525">
    <property type="component" value="Unassembled WGS sequence"/>
</dbReference>
<comment type="caution">
    <text evidence="6">The sequence shown here is derived from an EMBL/GenBank/DDBJ whole genome shotgun (WGS) entry which is preliminary data.</text>
</comment>
<accession>A0AAV2T9V2</accession>
<dbReference type="PROSITE" id="PS50023">
    <property type="entry name" value="LIM_DOMAIN_2"/>
    <property type="match status" value="1"/>
</dbReference>
<dbReference type="PANTHER" id="PTHR46074">
    <property type="entry name" value="CYSTEINE-RICH PROTEIN CRIP FAMILY MEMBER"/>
    <property type="match status" value="1"/>
</dbReference>
<dbReference type="PROSITE" id="PS00028">
    <property type="entry name" value="ZINC_FINGER_C2H2_1"/>
    <property type="match status" value="1"/>
</dbReference>
<evidence type="ECO:0000256" key="3">
    <source>
        <dbReference type="ARBA" id="ARBA00023038"/>
    </source>
</evidence>
<dbReference type="PROSITE" id="PS00478">
    <property type="entry name" value="LIM_DOMAIN_1"/>
    <property type="match status" value="1"/>
</dbReference>
<dbReference type="Pfam" id="PF00412">
    <property type="entry name" value="LIM"/>
    <property type="match status" value="1"/>
</dbReference>
<organism evidence="6 7">
    <name type="scientific">Calicophoron daubneyi</name>
    <name type="common">Rumen fluke</name>
    <name type="synonym">Paramphistomum daubneyi</name>
    <dbReference type="NCBI Taxonomy" id="300641"/>
    <lineage>
        <taxon>Eukaryota</taxon>
        <taxon>Metazoa</taxon>
        <taxon>Spiralia</taxon>
        <taxon>Lophotrochozoa</taxon>
        <taxon>Platyhelminthes</taxon>
        <taxon>Trematoda</taxon>
        <taxon>Digenea</taxon>
        <taxon>Plagiorchiida</taxon>
        <taxon>Pronocephalata</taxon>
        <taxon>Paramphistomoidea</taxon>
        <taxon>Paramphistomidae</taxon>
        <taxon>Calicophoron</taxon>
    </lineage>
</organism>
<evidence type="ECO:0000313" key="6">
    <source>
        <dbReference type="EMBL" id="CAL5134183.1"/>
    </source>
</evidence>
<dbReference type="PANTHER" id="PTHR46074:SF5">
    <property type="entry name" value="LIM DOMAIN-CONTAINING PROTEIN C"/>
    <property type="match status" value="1"/>
</dbReference>
<sequence>MDIYGATNCPNCGKLVHFAERVMSHGKDWHRQCLKCSKCEKKLVPGSHRVVLPELQTSPHIVCLTYGDQNVMTKHCSSLEDNIIAYLFIYVHDYNLFLNSEQTGNSSQTGINALVTILPI</sequence>
<dbReference type="SMART" id="SM00132">
    <property type="entry name" value="LIM"/>
    <property type="match status" value="1"/>
</dbReference>
<dbReference type="SUPFAM" id="SSF57716">
    <property type="entry name" value="Glucocorticoid receptor-like (DNA-binding domain)"/>
    <property type="match status" value="1"/>
</dbReference>
<protein>
    <recommendedName>
        <fullName evidence="5">LIM zinc-binding domain-containing protein</fullName>
    </recommendedName>
</protein>
<evidence type="ECO:0000256" key="2">
    <source>
        <dbReference type="ARBA" id="ARBA00022833"/>
    </source>
</evidence>
<proteinExistence type="predicted"/>
<reference evidence="6" key="1">
    <citation type="submission" date="2024-06" db="EMBL/GenBank/DDBJ databases">
        <authorList>
            <person name="Liu X."/>
            <person name="Lenzi L."/>
            <person name="Haldenby T S."/>
            <person name="Uol C."/>
        </authorList>
    </citation>
    <scope>NUCLEOTIDE SEQUENCE</scope>
</reference>
<keyword evidence="1 4" id="KW-0479">Metal-binding</keyword>
<gene>
    <name evidence="6" type="ORF">CDAUBV1_LOCUS7402</name>
</gene>
<evidence type="ECO:0000256" key="4">
    <source>
        <dbReference type="PROSITE-ProRule" id="PRU00125"/>
    </source>
</evidence>
<dbReference type="AlphaFoldDB" id="A0AAV2T9V2"/>
<evidence type="ECO:0000259" key="5">
    <source>
        <dbReference type="PROSITE" id="PS50023"/>
    </source>
</evidence>